<reference evidence="2 3" key="2">
    <citation type="submission" date="2024-07" db="EMBL/GenBank/DDBJ databases">
        <authorList>
            <person name="Akdeniz Z."/>
        </authorList>
    </citation>
    <scope>NUCLEOTIDE SEQUENCE [LARGE SCALE GENOMIC DNA]</scope>
</reference>
<evidence type="ECO:0000313" key="3">
    <source>
        <dbReference type="Proteomes" id="UP001642409"/>
    </source>
</evidence>
<sequence>MLNHKNEIVPIRYVLAFVMVASDIEAEALPVFMMYNYDGFARQNTVDTFYQICQALEKYNITCSILGHDGDVFWKKIEHYPLSLIEVNNQHRQSPYRLLEEFELQKNDYYHQNNYQCTISVSDTKHLLKTQRCLLTYGLPLSLSNKLDNRYIDLNVIAHDLPFLDKNTLSNNNQLKMSDICALKMYQKLSVTTLMDQALLNHENETLDQKYARYRSAIYFFLMYPLVMNDVQCSCKSLQLMFITTLFVLTLHHEYINKFTKHSDGKQTKILLGSYGSFQCEVLFSKIRALCRNNNNVSNFARVYQNCLLEKQLAQETNCQIKKQPRIGNKHTNRVEVDAQLTDNDIDRLRILSETIIDIMHNNEVENIEQKFAQIHQFWYYVQNGTTEWFAHKTTDREIVQEMYTANGLNQGRVQKYTQIFKNYQILDGKVKPILPDEQKQKKTKKSITHQWKEVDKGVFIGYQIIVK</sequence>
<keyword evidence="3" id="KW-1185">Reference proteome</keyword>
<dbReference type="EMBL" id="CAXDID020000262">
    <property type="protein sequence ID" value="CAL6066559.1"/>
    <property type="molecule type" value="Genomic_DNA"/>
</dbReference>
<evidence type="ECO:0000313" key="1">
    <source>
        <dbReference type="EMBL" id="CAI9944510.1"/>
    </source>
</evidence>
<name>A0AA86Q0C8_9EUKA</name>
<dbReference type="Proteomes" id="UP001642409">
    <property type="component" value="Unassembled WGS sequence"/>
</dbReference>
<accession>A0AA86Q0C8</accession>
<proteinExistence type="predicted"/>
<protein>
    <submittedName>
        <fullName evidence="2">Hypothetical_protein</fullName>
    </submittedName>
</protein>
<comment type="caution">
    <text evidence="1">The sequence shown here is derived from an EMBL/GenBank/DDBJ whole genome shotgun (WGS) entry which is preliminary data.</text>
</comment>
<organism evidence="1">
    <name type="scientific">Hexamita inflata</name>
    <dbReference type="NCBI Taxonomy" id="28002"/>
    <lineage>
        <taxon>Eukaryota</taxon>
        <taxon>Metamonada</taxon>
        <taxon>Diplomonadida</taxon>
        <taxon>Hexamitidae</taxon>
        <taxon>Hexamitinae</taxon>
        <taxon>Hexamita</taxon>
    </lineage>
</organism>
<dbReference type="AlphaFoldDB" id="A0AA86Q0C8"/>
<gene>
    <name evidence="1" type="ORF">HINF_LOCUS32155</name>
    <name evidence="2" type="ORF">HINF_LOCUS52470</name>
</gene>
<evidence type="ECO:0000313" key="2">
    <source>
        <dbReference type="EMBL" id="CAL6066559.1"/>
    </source>
</evidence>
<reference evidence="1" key="1">
    <citation type="submission" date="2023-06" db="EMBL/GenBank/DDBJ databases">
        <authorList>
            <person name="Kurt Z."/>
        </authorList>
    </citation>
    <scope>NUCLEOTIDE SEQUENCE</scope>
</reference>
<dbReference type="EMBL" id="CATOUU010000728">
    <property type="protein sequence ID" value="CAI9944510.1"/>
    <property type="molecule type" value="Genomic_DNA"/>
</dbReference>